<evidence type="ECO:0000313" key="1">
    <source>
        <dbReference type="EMBL" id="KAI3772809.1"/>
    </source>
</evidence>
<dbReference type="EMBL" id="CM042047">
    <property type="protein sequence ID" value="KAI3772809.1"/>
    <property type="molecule type" value="Genomic_DNA"/>
</dbReference>
<reference evidence="1 2" key="2">
    <citation type="journal article" date="2022" name="Mol. Ecol. Resour.">
        <title>The genomes of chicory, endive, great burdock and yacon provide insights into Asteraceae paleo-polyploidization history and plant inulin production.</title>
        <authorList>
            <person name="Fan W."/>
            <person name="Wang S."/>
            <person name="Wang H."/>
            <person name="Wang A."/>
            <person name="Jiang F."/>
            <person name="Liu H."/>
            <person name="Zhao H."/>
            <person name="Xu D."/>
            <person name="Zhang Y."/>
        </authorList>
    </citation>
    <scope>NUCLEOTIDE SEQUENCE [LARGE SCALE GENOMIC DNA]</scope>
    <source>
        <strain evidence="2">cv. Niubang</strain>
    </source>
</reference>
<evidence type="ECO:0000313" key="2">
    <source>
        <dbReference type="Proteomes" id="UP001055879"/>
    </source>
</evidence>
<proteinExistence type="predicted"/>
<organism evidence="1 2">
    <name type="scientific">Arctium lappa</name>
    <name type="common">Greater burdock</name>
    <name type="synonym">Lappa major</name>
    <dbReference type="NCBI Taxonomy" id="4217"/>
    <lineage>
        <taxon>Eukaryota</taxon>
        <taxon>Viridiplantae</taxon>
        <taxon>Streptophyta</taxon>
        <taxon>Embryophyta</taxon>
        <taxon>Tracheophyta</taxon>
        <taxon>Spermatophyta</taxon>
        <taxon>Magnoliopsida</taxon>
        <taxon>eudicotyledons</taxon>
        <taxon>Gunneridae</taxon>
        <taxon>Pentapetalae</taxon>
        <taxon>asterids</taxon>
        <taxon>campanulids</taxon>
        <taxon>Asterales</taxon>
        <taxon>Asteraceae</taxon>
        <taxon>Carduoideae</taxon>
        <taxon>Cardueae</taxon>
        <taxon>Arctiinae</taxon>
        <taxon>Arctium</taxon>
    </lineage>
</organism>
<protein>
    <submittedName>
        <fullName evidence="1">Uncharacterized protein</fullName>
    </submittedName>
</protein>
<accession>A0ACB9FN78</accession>
<gene>
    <name evidence="1" type="ORF">L6452_04003</name>
</gene>
<sequence length="526" mass="58951">MALIEPQNPVNLQNLKFFKRDEYELTINQSIQSLLNSLQNPNPDLSVFTSTFLKLMQAKPNPLLETIWIFSGLTFQINNSLNDDLLGELSAVKDLFQSITACSDACSPSICIALIAPVIFKLHRLAVDSKKKNVDSKRGKKANREIRSLLDVILGYFNVCCDQSNGDDDSGLVRPLKDLVSIWVHGEKTENGAAFNGLKQFFPLFSDEIIDCVTEESAGVVGLLAGAVILEAFLLKLCLKFSDGSSRHELQNELRSWAVCSITGFHNFYFFDMLVNMLLEPNLTVMSLLSSEDESFLRKLLYDVVILPDYSFLNLEKVGHLSNNHIKNNILSRLTVTHEAIELFRKNKDHMKAISYANAFSGSHLPTLITKLVTSELGSRGSESQLKGSSPAAFLKWMLDLEDQGLNLCDGFMSKHRERLVGYSSRMDLDQPSSEKTDNSLLFFIDNKGNDDDDDENINDSMNDVFVAAAREMQSGKKRKESKKKKDGAKFQRYNLLGSRSVGEFDNDDSDSASEVEDPDSDEDRE</sequence>
<name>A0ACB9FN78_ARCLA</name>
<keyword evidence="2" id="KW-1185">Reference proteome</keyword>
<reference evidence="2" key="1">
    <citation type="journal article" date="2022" name="Mol. Ecol. Resour.">
        <title>The genomes of chicory, endive, great burdock and yacon provide insights into Asteraceae palaeo-polyploidization history and plant inulin production.</title>
        <authorList>
            <person name="Fan W."/>
            <person name="Wang S."/>
            <person name="Wang H."/>
            <person name="Wang A."/>
            <person name="Jiang F."/>
            <person name="Liu H."/>
            <person name="Zhao H."/>
            <person name="Xu D."/>
            <person name="Zhang Y."/>
        </authorList>
    </citation>
    <scope>NUCLEOTIDE SEQUENCE [LARGE SCALE GENOMIC DNA]</scope>
    <source>
        <strain evidence="2">cv. Niubang</strain>
    </source>
</reference>
<dbReference type="Proteomes" id="UP001055879">
    <property type="component" value="Linkage Group LG01"/>
</dbReference>
<comment type="caution">
    <text evidence="1">The sequence shown here is derived from an EMBL/GenBank/DDBJ whole genome shotgun (WGS) entry which is preliminary data.</text>
</comment>